<dbReference type="Proteomes" id="UP000032266">
    <property type="component" value="Chromosome"/>
</dbReference>
<dbReference type="InterPro" id="IPR012675">
    <property type="entry name" value="Beta-grasp_dom_sf"/>
</dbReference>
<accession>A0A0C5VUI6</accession>
<gene>
    <name evidence="1" type="ORF">YC6258_05783</name>
</gene>
<dbReference type="STRING" id="1445510.YC6258_05783"/>
<evidence type="ECO:0000313" key="2">
    <source>
        <dbReference type="Proteomes" id="UP000032266"/>
    </source>
</evidence>
<dbReference type="NCBIfam" id="TIGR01683">
    <property type="entry name" value="thiS"/>
    <property type="match status" value="1"/>
</dbReference>
<sequence>MNIIVNGKQEQITEHENLQQLLERQGLSSGFAVMLNRQLVTRSEYANTRFADQDQVDIIVPMQGG</sequence>
<reference evidence="1 2" key="1">
    <citation type="submission" date="2014-01" db="EMBL/GenBank/DDBJ databases">
        <title>Full genme sequencing of cellulolytic bacterium Gynuella sunshinyii YC6258T gen. nov., sp. nov.</title>
        <authorList>
            <person name="Khan H."/>
            <person name="Chung E.J."/>
            <person name="Chung Y.R."/>
        </authorList>
    </citation>
    <scope>NUCLEOTIDE SEQUENCE [LARGE SCALE GENOMIC DNA]</scope>
    <source>
        <strain evidence="1 2">YC6258</strain>
    </source>
</reference>
<dbReference type="InterPro" id="IPR003749">
    <property type="entry name" value="ThiS/MoaD-like"/>
</dbReference>
<dbReference type="AlphaFoldDB" id="A0A0C5VUI6"/>
<dbReference type="EMBL" id="CP007142">
    <property type="protein sequence ID" value="AJQ97811.1"/>
    <property type="molecule type" value="Genomic_DNA"/>
</dbReference>
<organism evidence="1 2">
    <name type="scientific">Gynuella sunshinyii YC6258</name>
    <dbReference type="NCBI Taxonomy" id="1445510"/>
    <lineage>
        <taxon>Bacteria</taxon>
        <taxon>Pseudomonadati</taxon>
        <taxon>Pseudomonadota</taxon>
        <taxon>Gammaproteobacteria</taxon>
        <taxon>Oceanospirillales</taxon>
        <taxon>Saccharospirillaceae</taxon>
        <taxon>Gynuella</taxon>
    </lineage>
</organism>
<dbReference type="Pfam" id="PF02597">
    <property type="entry name" value="ThiS"/>
    <property type="match status" value="1"/>
</dbReference>
<dbReference type="SUPFAM" id="SSF54285">
    <property type="entry name" value="MoaD/ThiS"/>
    <property type="match status" value="1"/>
</dbReference>
<dbReference type="PANTHER" id="PTHR34472">
    <property type="entry name" value="SULFUR CARRIER PROTEIN THIS"/>
    <property type="match status" value="1"/>
</dbReference>
<dbReference type="RefSeq" id="WP_044619452.1">
    <property type="nucleotide sequence ID" value="NZ_CP007142.1"/>
</dbReference>
<protein>
    <submittedName>
        <fullName evidence="1">Sulfur transfer protein involved in thiamine biosynthesis</fullName>
    </submittedName>
</protein>
<dbReference type="CDD" id="cd00565">
    <property type="entry name" value="Ubl_ThiS"/>
    <property type="match status" value="1"/>
</dbReference>
<dbReference type="PANTHER" id="PTHR34472:SF1">
    <property type="entry name" value="SULFUR CARRIER PROTEIN THIS"/>
    <property type="match status" value="1"/>
</dbReference>
<proteinExistence type="predicted"/>
<keyword evidence="2" id="KW-1185">Reference proteome</keyword>
<dbReference type="InterPro" id="IPR016155">
    <property type="entry name" value="Mopterin_synth/thiamin_S_b"/>
</dbReference>
<dbReference type="Gene3D" id="3.10.20.30">
    <property type="match status" value="1"/>
</dbReference>
<dbReference type="HOGENOM" id="CLU_174611_2_0_6"/>
<evidence type="ECO:0000313" key="1">
    <source>
        <dbReference type="EMBL" id="AJQ97811.1"/>
    </source>
</evidence>
<dbReference type="KEGG" id="gsn:YC6258_05783"/>
<name>A0A0C5VUI6_9GAMM</name>
<dbReference type="InterPro" id="IPR010035">
    <property type="entry name" value="Thi_S"/>
</dbReference>
<dbReference type="OrthoDB" id="9800283at2"/>